<organism evidence="3 4">
    <name type="scientific">Trichogramma brassicae</name>
    <dbReference type="NCBI Taxonomy" id="86971"/>
    <lineage>
        <taxon>Eukaryota</taxon>
        <taxon>Metazoa</taxon>
        <taxon>Ecdysozoa</taxon>
        <taxon>Arthropoda</taxon>
        <taxon>Hexapoda</taxon>
        <taxon>Insecta</taxon>
        <taxon>Pterygota</taxon>
        <taxon>Neoptera</taxon>
        <taxon>Endopterygota</taxon>
        <taxon>Hymenoptera</taxon>
        <taxon>Apocrita</taxon>
        <taxon>Proctotrupomorpha</taxon>
        <taxon>Chalcidoidea</taxon>
        <taxon>Trichogrammatidae</taxon>
        <taxon>Trichogramma</taxon>
    </lineage>
</organism>
<name>A0A6H5IWA8_9HYME</name>
<dbReference type="PANTHER" id="PTHR10574:SF406">
    <property type="entry name" value="LAMININ SUBUNIT ALPHA 5"/>
    <property type="match status" value="1"/>
</dbReference>
<dbReference type="AlphaFoldDB" id="A0A6H5IWA8"/>
<dbReference type="SUPFAM" id="SSF57196">
    <property type="entry name" value="EGF/Laminin"/>
    <property type="match status" value="1"/>
</dbReference>
<accession>A0A6H5IWA8</accession>
<protein>
    <recommendedName>
        <fullName evidence="5">Laminin EGF-like domain-containing protein</fullName>
    </recommendedName>
</protein>
<evidence type="ECO:0000313" key="4">
    <source>
        <dbReference type="Proteomes" id="UP000479190"/>
    </source>
</evidence>
<keyword evidence="2" id="KW-0424">Laminin EGF-like domain</keyword>
<sequence>MNFDTLVNSASERVTRRLQGFIEYFRRFWLQSVGPINFSVFGIHTRTNNAIESYHSELLHRLGEHPPLWRWIGKIIKIQEKQWSDVDTMERGRSVRRQPKNTTMFRNFELQRGNGRRRRRQRRRARVGPMFGQRLFAAVDHIAVHQNDVMEAQEVPYVAPLAVDIVANVQRPPIEVEVPAAAVVANPIHDNDQLDIIGNNDQMVGDVVVNVQRPPIEVEVPTAAVVANPIHDNDQLDIIGNNDQMVGQQLLASADAVVERFPFVEEQPGPAAAANPIGNDRPMVHHLQPVADAVLNRPLIPARADLSLHGGNNDETYAHMQITNLRVNLSEFPAELESDKKPDGAYYAIGLHSSHCLGSEMDLDMWGQHRICEHNTVGKYCEQCKSQYRDAPWRRAQGSKTNACQACRCNGYSRQCRFDARLYEKTGCGGVCEN</sequence>
<dbReference type="OrthoDB" id="7701349at2759"/>
<evidence type="ECO:0000256" key="1">
    <source>
        <dbReference type="ARBA" id="ARBA00023157"/>
    </source>
</evidence>
<dbReference type="EMBL" id="CADCXV010001096">
    <property type="protein sequence ID" value="CAB0041173.1"/>
    <property type="molecule type" value="Genomic_DNA"/>
</dbReference>
<proteinExistence type="predicted"/>
<dbReference type="InterPro" id="IPR002049">
    <property type="entry name" value="LE_dom"/>
</dbReference>
<dbReference type="GO" id="GO:0048731">
    <property type="term" value="P:system development"/>
    <property type="evidence" value="ECO:0007669"/>
    <property type="project" value="UniProtKB-ARBA"/>
</dbReference>
<reference evidence="3 4" key="1">
    <citation type="submission" date="2020-02" db="EMBL/GenBank/DDBJ databases">
        <authorList>
            <person name="Ferguson B K."/>
        </authorList>
    </citation>
    <scope>NUCLEOTIDE SEQUENCE [LARGE SCALE GENOMIC DNA]</scope>
</reference>
<evidence type="ECO:0000256" key="2">
    <source>
        <dbReference type="ARBA" id="ARBA00023292"/>
    </source>
</evidence>
<dbReference type="GO" id="GO:0009888">
    <property type="term" value="P:tissue development"/>
    <property type="evidence" value="ECO:0007669"/>
    <property type="project" value="TreeGrafter"/>
</dbReference>
<evidence type="ECO:0008006" key="5">
    <source>
        <dbReference type="Google" id="ProtNLM"/>
    </source>
</evidence>
<dbReference type="InterPro" id="IPR050440">
    <property type="entry name" value="Laminin/Netrin_ECM"/>
</dbReference>
<gene>
    <name evidence="3" type="ORF">TBRA_LOCUS12850</name>
</gene>
<keyword evidence="4" id="KW-1185">Reference proteome</keyword>
<dbReference type="Gene3D" id="2.170.300.10">
    <property type="entry name" value="Tie2 ligand-binding domain superfamily"/>
    <property type="match status" value="1"/>
</dbReference>
<dbReference type="Proteomes" id="UP000479190">
    <property type="component" value="Unassembled WGS sequence"/>
</dbReference>
<evidence type="ECO:0000313" key="3">
    <source>
        <dbReference type="EMBL" id="CAB0041173.1"/>
    </source>
</evidence>
<keyword evidence="1" id="KW-1015">Disulfide bond</keyword>
<dbReference type="GO" id="GO:0009887">
    <property type="term" value="P:animal organ morphogenesis"/>
    <property type="evidence" value="ECO:0007669"/>
    <property type="project" value="TreeGrafter"/>
</dbReference>
<dbReference type="CDD" id="cd00055">
    <property type="entry name" value="EGF_Lam"/>
    <property type="match status" value="1"/>
</dbReference>
<dbReference type="PANTHER" id="PTHR10574">
    <property type="entry name" value="NETRIN/LAMININ-RELATED"/>
    <property type="match status" value="1"/>
</dbReference>